<dbReference type="eggNOG" id="COG3409">
    <property type="taxonomic scope" value="Bacteria"/>
</dbReference>
<proteinExistence type="predicted"/>
<evidence type="ECO:0000313" key="3">
    <source>
        <dbReference type="Proteomes" id="UP000027178"/>
    </source>
</evidence>
<dbReference type="AlphaFoldDB" id="A0A066YZX7"/>
<organism evidence="2 3">
    <name type="scientific">Kitasatospora cheerisanensis KCTC 2395</name>
    <dbReference type="NCBI Taxonomy" id="1348663"/>
    <lineage>
        <taxon>Bacteria</taxon>
        <taxon>Bacillati</taxon>
        <taxon>Actinomycetota</taxon>
        <taxon>Actinomycetes</taxon>
        <taxon>Kitasatosporales</taxon>
        <taxon>Streptomycetaceae</taxon>
        <taxon>Kitasatospora</taxon>
    </lineage>
</organism>
<feature type="compositionally biased region" description="Basic and acidic residues" evidence="1">
    <location>
        <begin position="186"/>
        <end position="197"/>
    </location>
</feature>
<sequence>MRDEFVALLLSQVGQHEGRDPDGTWNNVQRYSRETPGLEWSDGQAWCATFEAWAAHQLGMDRLWPMTASCLEAVDWWLQRDRWSSYPVLGGPFYLGPGGGTHTGVVYAYDADTIYTVEGNSNPGGSANGDGVYRRTRPRRGPGSPYGYGVPDWPEGTISADPALGGTRTAAVSPPAAPAPNNPAARTDRRRLDEEVR</sequence>
<keyword evidence="3" id="KW-1185">Reference proteome</keyword>
<comment type="caution">
    <text evidence="2">The sequence shown here is derived from an EMBL/GenBank/DDBJ whole genome shotgun (WGS) entry which is preliminary data.</text>
</comment>
<dbReference type="HOGENOM" id="CLU_1382530_0_0_11"/>
<accession>A0A066YZX7</accession>
<name>A0A066YZX7_9ACTN</name>
<reference evidence="2 3" key="1">
    <citation type="submission" date="2014-05" db="EMBL/GenBank/DDBJ databases">
        <title>Draft Genome Sequence of Kitasatospora cheerisanensis KCTC 2395.</title>
        <authorList>
            <person name="Nam D.H."/>
        </authorList>
    </citation>
    <scope>NUCLEOTIDE SEQUENCE [LARGE SCALE GENOMIC DNA]</scope>
    <source>
        <strain evidence="2 3">KCTC 2395</strain>
    </source>
</reference>
<gene>
    <name evidence="2" type="ORF">KCH_49670</name>
</gene>
<dbReference type="EMBL" id="JNBY01000095">
    <property type="protein sequence ID" value="KDN83485.1"/>
    <property type="molecule type" value="Genomic_DNA"/>
</dbReference>
<dbReference type="OrthoDB" id="514320at2"/>
<dbReference type="eggNOG" id="COG1372">
    <property type="taxonomic scope" value="Bacteria"/>
</dbReference>
<dbReference type="Proteomes" id="UP000027178">
    <property type="component" value="Unassembled WGS sequence"/>
</dbReference>
<feature type="region of interest" description="Disordered" evidence="1">
    <location>
        <begin position="120"/>
        <end position="197"/>
    </location>
</feature>
<evidence type="ECO:0000256" key="1">
    <source>
        <dbReference type="SAM" id="MobiDB-lite"/>
    </source>
</evidence>
<feature type="compositionally biased region" description="Low complexity" evidence="1">
    <location>
        <begin position="141"/>
        <end position="151"/>
    </location>
</feature>
<dbReference type="RefSeq" id="WP_051653378.1">
    <property type="nucleotide sequence ID" value="NZ_KK853997.1"/>
</dbReference>
<protein>
    <submittedName>
        <fullName evidence="2">Uncharacterized protein</fullName>
    </submittedName>
</protein>
<dbReference type="PATRIC" id="fig|1348663.4.peg.4803"/>
<evidence type="ECO:0000313" key="2">
    <source>
        <dbReference type="EMBL" id="KDN83485.1"/>
    </source>
</evidence>